<evidence type="ECO:0000256" key="2">
    <source>
        <dbReference type="SAM" id="SignalP"/>
    </source>
</evidence>
<dbReference type="RefSeq" id="WP_185273704.1">
    <property type="nucleotide sequence ID" value="NZ_CP055156.1"/>
</dbReference>
<dbReference type="Pfam" id="PF20077">
    <property type="entry name" value="CcmD_alt"/>
    <property type="match status" value="1"/>
</dbReference>
<accession>A0A7G7G6Z1</accession>
<proteinExistence type="predicted"/>
<dbReference type="Proteomes" id="UP000515237">
    <property type="component" value="Chromosome"/>
</dbReference>
<dbReference type="KEGG" id="aswu:HUW51_09335"/>
<feature type="transmembrane region" description="Helical" evidence="1">
    <location>
        <begin position="56"/>
        <end position="75"/>
    </location>
</feature>
<protein>
    <recommendedName>
        <fullName evidence="5">CcmD family protein</fullName>
    </recommendedName>
</protein>
<gene>
    <name evidence="3" type="ORF">HUW51_09335</name>
</gene>
<feature type="chain" id="PRO_5028909837" description="CcmD family protein" evidence="2">
    <location>
        <begin position="26"/>
        <end position="90"/>
    </location>
</feature>
<evidence type="ECO:0008006" key="5">
    <source>
        <dbReference type="Google" id="ProtNLM"/>
    </source>
</evidence>
<name>A0A7G7G6Z1_9BACT</name>
<keyword evidence="1" id="KW-0812">Transmembrane</keyword>
<keyword evidence="1" id="KW-1133">Transmembrane helix</keyword>
<evidence type="ECO:0000313" key="3">
    <source>
        <dbReference type="EMBL" id="QNF32925.1"/>
    </source>
</evidence>
<keyword evidence="4" id="KW-1185">Reference proteome</keyword>
<dbReference type="EMBL" id="CP055156">
    <property type="protein sequence ID" value="QNF32925.1"/>
    <property type="molecule type" value="Genomic_DNA"/>
</dbReference>
<sequence length="90" mass="9785">MNNMLKYLFIFIMLLAAVPAANTLAQTTANTTVQAADAGSTSEVEMADALRRDGKIYVVVAVIVTVLAGLILYLIRLDRKVSNLEQQLKS</sequence>
<evidence type="ECO:0000313" key="4">
    <source>
        <dbReference type="Proteomes" id="UP000515237"/>
    </source>
</evidence>
<keyword evidence="1" id="KW-0472">Membrane</keyword>
<evidence type="ECO:0000256" key="1">
    <source>
        <dbReference type="SAM" id="Phobius"/>
    </source>
</evidence>
<keyword evidence="2" id="KW-0732">Signal</keyword>
<reference evidence="3 4" key="1">
    <citation type="journal article" date="2018" name="Int. J. Syst. Evol. Microbiol.">
        <title>Adhaeribacter swui sp. nov., isolated from wet mud.</title>
        <authorList>
            <person name="Kim D.U."/>
            <person name="Kim K.W."/>
            <person name="Kang M.S."/>
            <person name="Kim J.Y."/>
            <person name="Jang J.H."/>
            <person name="Kim M.K."/>
        </authorList>
    </citation>
    <scope>NUCLEOTIDE SEQUENCE [LARGE SCALE GENOMIC DNA]</scope>
    <source>
        <strain evidence="3 4">KCTC 52873</strain>
    </source>
</reference>
<feature type="signal peptide" evidence="2">
    <location>
        <begin position="1"/>
        <end position="25"/>
    </location>
</feature>
<organism evidence="3 4">
    <name type="scientific">Adhaeribacter swui</name>
    <dbReference type="NCBI Taxonomy" id="2086471"/>
    <lineage>
        <taxon>Bacteria</taxon>
        <taxon>Pseudomonadati</taxon>
        <taxon>Bacteroidota</taxon>
        <taxon>Cytophagia</taxon>
        <taxon>Cytophagales</taxon>
        <taxon>Hymenobacteraceae</taxon>
        <taxon>Adhaeribacter</taxon>
    </lineage>
</organism>
<dbReference type="AlphaFoldDB" id="A0A7G7G6Z1"/>